<dbReference type="KEGG" id="amah:DLM_3388"/>
<dbReference type="InterPro" id="IPR001736">
    <property type="entry name" value="PLipase_D/transphosphatidylase"/>
</dbReference>
<feature type="domain" description="PLD phosphodiesterase" evidence="2">
    <location>
        <begin position="141"/>
        <end position="168"/>
    </location>
</feature>
<dbReference type="Gene3D" id="3.30.870.10">
    <property type="entry name" value="Endonuclease Chain A"/>
    <property type="match status" value="2"/>
</dbReference>
<dbReference type="Proteomes" id="UP000198290">
    <property type="component" value="Chromosome"/>
</dbReference>
<keyword evidence="4" id="KW-1185">Reference proteome</keyword>
<reference evidence="4" key="3">
    <citation type="journal article" date="2017" name="Plant Physiol. Biochem.">
        <title>Differential oxidative and antioxidative response of duckweed Lemna minor toward plant growth promoting/inhibiting bacteria.</title>
        <authorList>
            <person name="Ishizawa H."/>
            <person name="Kuroda M."/>
            <person name="Morikawa M."/>
            <person name="Ike M."/>
        </authorList>
    </citation>
    <scope>NUCLEOTIDE SEQUENCE [LARGE SCALE GENOMIC DNA]</scope>
    <source>
        <strain evidence="4">H3</strain>
    </source>
</reference>
<dbReference type="PROSITE" id="PS50035">
    <property type="entry name" value="PLD"/>
    <property type="match status" value="2"/>
</dbReference>
<evidence type="ECO:0000259" key="2">
    <source>
        <dbReference type="PROSITE" id="PS50035"/>
    </source>
</evidence>
<keyword evidence="3" id="KW-0808">Transferase</keyword>
<dbReference type="EMBL" id="AP018823">
    <property type="protein sequence ID" value="BBF86978.1"/>
    <property type="molecule type" value="Genomic_DNA"/>
</dbReference>
<dbReference type="CDD" id="cd09159">
    <property type="entry name" value="PLDc_ybhO_like_2"/>
    <property type="match status" value="1"/>
</dbReference>
<dbReference type="GO" id="GO:0032049">
    <property type="term" value="P:cardiolipin biosynthetic process"/>
    <property type="evidence" value="ECO:0007669"/>
    <property type="project" value="UniProtKB-ARBA"/>
</dbReference>
<evidence type="ECO:0000313" key="4">
    <source>
        <dbReference type="Proteomes" id="UP000198290"/>
    </source>
</evidence>
<gene>
    <name evidence="3" type="ORF">DLM_3388</name>
</gene>
<dbReference type="InterPro" id="IPR025202">
    <property type="entry name" value="PLD-like_dom"/>
</dbReference>
<protein>
    <submittedName>
        <fullName evidence="3">Cardiolipin synthetase</fullName>
        <ecNumber evidence="3">2.7.8.-</ecNumber>
    </submittedName>
</protein>
<organism evidence="3 4">
    <name type="scientific">Aquitalea magnusonii</name>
    <dbReference type="NCBI Taxonomy" id="332411"/>
    <lineage>
        <taxon>Bacteria</taxon>
        <taxon>Pseudomonadati</taxon>
        <taxon>Pseudomonadota</taxon>
        <taxon>Betaproteobacteria</taxon>
        <taxon>Neisseriales</taxon>
        <taxon>Chromobacteriaceae</taxon>
        <taxon>Aquitalea</taxon>
    </lineage>
</organism>
<feature type="domain" description="PLD phosphodiesterase" evidence="2">
    <location>
        <begin position="317"/>
        <end position="344"/>
    </location>
</feature>
<feature type="transmembrane region" description="Helical" evidence="1">
    <location>
        <begin position="442"/>
        <end position="464"/>
    </location>
</feature>
<dbReference type="STRING" id="332411.VI06_10190"/>
<dbReference type="CDD" id="cd09110">
    <property type="entry name" value="PLDc_CLS_1"/>
    <property type="match status" value="1"/>
</dbReference>
<reference evidence="4" key="1">
    <citation type="journal article" date="2017" name="Biotechnol. Biofuels">
        <title>Evaluation of environmental bacterial communities as a factor affecting the growth of duckweed Lemna minor.</title>
        <authorList>
            <person name="Ishizawa H."/>
            <person name="Kuroda M."/>
            <person name="Morikawa M."/>
            <person name="Ike M."/>
        </authorList>
    </citation>
    <scope>NUCLEOTIDE SEQUENCE [LARGE SCALE GENOMIC DNA]</scope>
    <source>
        <strain evidence="4">H3</strain>
    </source>
</reference>
<dbReference type="AlphaFoldDB" id="A0A3G9GGI8"/>
<dbReference type="PANTHER" id="PTHR21248:SF22">
    <property type="entry name" value="PHOSPHOLIPASE D"/>
    <property type="match status" value="1"/>
</dbReference>
<dbReference type="SMART" id="SM00155">
    <property type="entry name" value="PLDc"/>
    <property type="match status" value="2"/>
</dbReference>
<keyword evidence="1" id="KW-0812">Transmembrane</keyword>
<keyword evidence="1" id="KW-0472">Membrane</keyword>
<evidence type="ECO:0000256" key="1">
    <source>
        <dbReference type="SAM" id="Phobius"/>
    </source>
</evidence>
<dbReference type="GO" id="GO:0030572">
    <property type="term" value="F:phosphatidyltransferase activity"/>
    <property type="evidence" value="ECO:0007669"/>
    <property type="project" value="UniProtKB-ARBA"/>
</dbReference>
<feature type="transmembrane region" description="Helical" evidence="1">
    <location>
        <begin position="470"/>
        <end position="489"/>
    </location>
</feature>
<dbReference type="SUPFAM" id="SSF56024">
    <property type="entry name" value="Phospholipase D/nuclease"/>
    <property type="match status" value="2"/>
</dbReference>
<name>A0A3G9GGI8_9NEIS</name>
<dbReference type="PANTHER" id="PTHR21248">
    <property type="entry name" value="CARDIOLIPIN SYNTHASE"/>
    <property type="match status" value="1"/>
</dbReference>
<dbReference type="Pfam" id="PF13091">
    <property type="entry name" value="PLDc_2"/>
    <property type="match status" value="2"/>
</dbReference>
<evidence type="ECO:0000313" key="3">
    <source>
        <dbReference type="EMBL" id="BBF86978.1"/>
    </source>
</evidence>
<accession>A0A3G9GGI8</accession>
<sequence length="514" mass="55768">MSDNIQTIIMRSDTTTALTQDFVRQLADQAFSRSAGAPLITGNQVTLLYDSTDNFPAWKQAIAAAEESVFIEMYIVANDTFGRDIRQLLADKAAAGVKVCLLYDWLGCWKPWLSGFFRPLLAAGAEVRAYNPPTLTGGLSLLGRNHRKLIVVDRQLTFISGLCISASWEGRPDAGIAPWRDTGLSLRGPLVREALAAFADSWASCGPALDAQWLDFSTPIAECGTIAARLIATTPSTAHMMRLDMLIASFARRTLWLTDAYFMGTSTYLSALKQAARDGVDVRLLVPRSSDIRWIATVSRTMYRPLLESGVRVFEWNGPMIHAKTAVADGRWARIGSTNLNISSWLANREIDVAIEDESVAGELAARFLQDLEQSTEVVLSGHKRTPVLTHPRQRQQASFLFPAAGHAARSGASAAARQAARIGDALGAVVRGTRSIDSSEATAFLTIGLSLLGFAVVAALFPWLVAGPLVFLLTLSGGAIVLKALGLYRRRNEKKQQLAETKNNLKPPVGPEG</sequence>
<dbReference type="EC" id="2.7.8.-" evidence="3"/>
<reference evidence="3 4" key="2">
    <citation type="journal article" date="2017" name="Genome Announc.">
        <title>Draft genome sequence of Aquitalea magnusonii strain H3, a plant growth-promoting bacterium of duckweed Lemna minor.</title>
        <authorList>
            <person name="Ishizawa H."/>
            <person name="Kuroda M."/>
            <person name="Ike M."/>
        </authorList>
    </citation>
    <scope>NUCLEOTIDE SEQUENCE [LARGE SCALE GENOMIC DNA]</scope>
    <source>
        <strain evidence="3 4">H3</strain>
    </source>
</reference>
<keyword evidence="1" id="KW-1133">Transmembrane helix</keyword>
<proteinExistence type="predicted"/>